<feature type="region of interest" description="Disordered" evidence="1">
    <location>
        <begin position="414"/>
        <end position="436"/>
    </location>
</feature>
<feature type="transmembrane region" description="Helical" evidence="2">
    <location>
        <begin position="181"/>
        <end position="200"/>
    </location>
</feature>
<feature type="transmembrane region" description="Helical" evidence="2">
    <location>
        <begin position="220"/>
        <end position="247"/>
    </location>
</feature>
<feature type="transmembrane region" description="Helical" evidence="2">
    <location>
        <begin position="304"/>
        <end position="325"/>
    </location>
</feature>
<dbReference type="AlphaFoldDB" id="A0A8H6FFS9"/>
<dbReference type="GeneID" id="59337767"/>
<sequence>MWQGREKRDAADVSDIYQSKKRQRVDLELGGQFTTAAERIEVESSSRSSPSAVKIRGHEATASLLGGQPSDRAYAGGYHHREGFATHTAGGGQARSKMYRPNSVWTWAFVGVTCVQTAIVLGFEAYVFALFQTSLHPPPKGADANDYQHTIPTFLTLYIFGFVYELILAYDALRLKNTIQIIGLCLYNLGLLIYAAVQMAEIDDAVKSLGSRGTSTTWSAVKPFLIAIPCVIAVGSIAMSIVARKIYDEFAWTIYKHISADLRMKRRYLAYQIYIALLKFDFFFFLGFTVQFVVVVVDVQDIEFGLTIAAIPVTILILVMAGYFTRKESLSGMVATIILYFGGLAYFLFKLVRMYQNTSRAKRYLPARKSLTSFAVITIVLIMLTIINATMCALNFRHGLKPYIANRKVESEDEKPNMMEMPNLSHGPVPSRMTID</sequence>
<evidence type="ECO:0000256" key="1">
    <source>
        <dbReference type="SAM" id="MobiDB-lite"/>
    </source>
</evidence>
<feature type="transmembrane region" description="Helical" evidence="2">
    <location>
        <begin position="372"/>
        <end position="394"/>
    </location>
</feature>
<feature type="transmembrane region" description="Helical" evidence="2">
    <location>
        <begin position="268"/>
        <end position="292"/>
    </location>
</feature>
<comment type="caution">
    <text evidence="3">The sequence shown here is derived from an EMBL/GenBank/DDBJ whole genome shotgun (WGS) entry which is preliminary data.</text>
</comment>
<evidence type="ECO:0000313" key="4">
    <source>
        <dbReference type="Proteomes" id="UP000593566"/>
    </source>
</evidence>
<organism evidence="3 4">
    <name type="scientific">Letharia lupina</name>
    <dbReference type="NCBI Taxonomy" id="560253"/>
    <lineage>
        <taxon>Eukaryota</taxon>
        <taxon>Fungi</taxon>
        <taxon>Dikarya</taxon>
        <taxon>Ascomycota</taxon>
        <taxon>Pezizomycotina</taxon>
        <taxon>Lecanoromycetes</taxon>
        <taxon>OSLEUM clade</taxon>
        <taxon>Lecanoromycetidae</taxon>
        <taxon>Lecanorales</taxon>
        <taxon>Lecanorineae</taxon>
        <taxon>Parmeliaceae</taxon>
        <taxon>Letharia</taxon>
    </lineage>
</organism>
<keyword evidence="2" id="KW-0472">Membrane</keyword>
<accession>A0A8H6FFS9</accession>
<dbReference type="PANTHER" id="PTHR34391">
    <property type="entry name" value="UPF0658 GOLGI APPARATUS MEMBRANE PROTEIN C1952.10C-RELATED"/>
    <property type="match status" value="1"/>
</dbReference>
<keyword evidence="2" id="KW-0812">Transmembrane</keyword>
<dbReference type="GO" id="GO:0005794">
    <property type="term" value="C:Golgi apparatus"/>
    <property type="evidence" value="ECO:0007669"/>
    <property type="project" value="TreeGrafter"/>
</dbReference>
<protein>
    <submittedName>
        <fullName evidence="3">Uncharacterized protein</fullName>
    </submittedName>
</protein>
<reference evidence="3 4" key="1">
    <citation type="journal article" date="2020" name="Genomics">
        <title>Complete, high-quality genomes from long-read metagenomic sequencing of two wolf lichen thalli reveals enigmatic genome architecture.</title>
        <authorList>
            <person name="McKenzie S.K."/>
            <person name="Walston R.F."/>
            <person name="Allen J.L."/>
        </authorList>
    </citation>
    <scope>NUCLEOTIDE SEQUENCE [LARGE SCALE GENOMIC DNA]</scope>
    <source>
        <strain evidence="3">WasteWater1</strain>
    </source>
</reference>
<name>A0A8H6FFS9_9LECA</name>
<feature type="transmembrane region" description="Helical" evidence="2">
    <location>
        <begin position="332"/>
        <end position="352"/>
    </location>
</feature>
<feature type="transmembrane region" description="Helical" evidence="2">
    <location>
        <begin position="151"/>
        <end position="169"/>
    </location>
</feature>
<evidence type="ECO:0000256" key="2">
    <source>
        <dbReference type="SAM" id="Phobius"/>
    </source>
</evidence>
<dbReference type="Proteomes" id="UP000593566">
    <property type="component" value="Unassembled WGS sequence"/>
</dbReference>
<gene>
    <name evidence="3" type="ORF">HO133_009372</name>
</gene>
<dbReference type="InterPro" id="IPR040410">
    <property type="entry name" value="UPF0658_Golgi"/>
</dbReference>
<proteinExistence type="predicted"/>
<feature type="transmembrane region" description="Helical" evidence="2">
    <location>
        <begin position="104"/>
        <end position="131"/>
    </location>
</feature>
<keyword evidence="2" id="KW-1133">Transmembrane helix</keyword>
<dbReference type="RefSeq" id="XP_037155059.1">
    <property type="nucleotide sequence ID" value="XM_037300233.1"/>
</dbReference>
<evidence type="ECO:0000313" key="3">
    <source>
        <dbReference type="EMBL" id="KAF6226506.1"/>
    </source>
</evidence>
<keyword evidence="4" id="KW-1185">Reference proteome</keyword>
<dbReference type="PANTHER" id="PTHR34391:SF1">
    <property type="entry name" value="UPF0658 GOLGI APPARATUS MEMBRANE PROTEIN C1952.10C-RELATED"/>
    <property type="match status" value="1"/>
</dbReference>
<dbReference type="EMBL" id="JACCJB010000006">
    <property type="protein sequence ID" value="KAF6226506.1"/>
    <property type="molecule type" value="Genomic_DNA"/>
</dbReference>